<sequence>MPTGSATSRVVLPATVDCSRFRVRVGLVPLSQAVDHYRPLDLTKIADWPHSGPQAVVELVRGGGWARIGAVRVPRPLGAPVGSAPRERGLAGAPHALPGRLALGLGYDCLGASNPASLEFLARRRSGRRRSTRRRRLSKVKAR</sequence>
<gene>
    <name evidence="2" type="ORF">PCOR1329_LOCUS81965</name>
</gene>
<reference evidence="2" key="1">
    <citation type="submission" date="2023-10" db="EMBL/GenBank/DDBJ databases">
        <authorList>
            <person name="Chen Y."/>
            <person name="Shah S."/>
            <person name="Dougan E. K."/>
            <person name="Thang M."/>
            <person name="Chan C."/>
        </authorList>
    </citation>
    <scope>NUCLEOTIDE SEQUENCE [LARGE SCALE GENOMIC DNA]</scope>
</reference>
<name>A0ABN9Y2K3_9DINO</name>
<proteinExistence type="predicted"/>
<organism evidence="2 3">
    <name type="scientific">Prorocentrum cordatum</name>
    <dbReference type="NCBI Taxonomy" id="2364126"/>
    <lineage>
        <taxon>Eukaryota</taxon>
        <taxon>Sar</taxon>
        <taxon>Alveolata</taxon>
        <taxon>Dinophyceae</taxon>
        <taxon>Prorocentrales</taxon>
        <taxon>Prorocentraceae</taxon>
        <taxon>Prorocentrum</taxon>
    </lineage>
</organism>
<accession>A0ABN9Y2K3</accession>
<dbReference type="Proteomes" id="UP001189429">
    <property type="component" value="Unassembled WGS sequence"/>
</dbReference>
<evidence type="ECO:0000256" key="1">
    <source>
        <dbReference type="SAM" id="MobiDB-lite"/>
    </source>
</evidence>
<dbReference type="EMBL" id="CAUYUJ010021738">
    <property type="protein sequence ID" value="CAK0906727.1"/>
    <property type="molecule type" value="Genomic_DNA"/>
</dbReference>
<feature type="region of interest" description="Disordered" evidence="1">
    <location>
        <begin position="124"/>
        <end position="143"/>
    </location>
</feature>
<evidence type="ECO:0000313" key="3">
    <source>
        <dbReference type="Proteomes" id="UP001189429"/>
    </source>
</evidence>
<comment type="caution">
    <text evidence="2">The sequence shown here is derived from an EMBL/GenBank/DDBJ whole genome shotgun (WGS) entry which is preliminary data.</text>
</comment>
<protein>
    <submittedName>
        <fullName evidence="2">Uncharacterized protein</fullName>
    </submittedName>
</protein>
<keyword evidence="3" id="KW-1185">Reference proteome</keyword>
<evidence type="ECO:0000313" key="2">
    <source>
        <dbReference type="EMBL" id="CAK0906727.1"/>
    </source>
</evidence>